<organism evidence="2 3">
    <name type="scientific">Pegethrix bostrychoides GSE-TBD4-15B</name>
    <dbReference type="NCBI Taxonomy" id="2839662"/>
    <lineage>
        <taxon>Bacteria</taxon>
        <taxon>Bacillati</taxon>
        <taxon>Cyanobacteriota</taxon>
        <taxon>Cyanophyceae</taxon>
        <taxon>Oculatellales</taxon>
        <taxon>Oculatellaceae</taxon>
        <taxon>Pegethrix</taxon>
    </lineage>
</organism>
<feature type="transmembrane region" description="Helical" evidence="1">
    <location>
        <begin position="16"/>
        <end position="35"/>
    </location>
</feature>
<keyword evidence="1" id="KW-0472">Membrane</keyword>
<dbReference type="InterPro" id="IPR025480">
    <property type="entry name" value="DUF4330"/>
</dbReference>
<evidence type="ECO:0000256" key="1">
    <source>
        <dbReference type="SAM" id="Phobius"/>
    </source>
</evidence>
<reference evidence="2" key="1">
    <citation type="submission" date="2021-05" db="EMBL/GenBank/DDBJ databases">
        <authorList>
            <person name="Pietrasiak N."/>
            <person name="Ward R."/>
            <person name="Stajich J.E."/>
            <person name="Kurbessoian T."/>
        </authorList>
    </citation>
    <scope>NUCLEOTIDE SEQUENCE</scope>
    <source>
        <strain evidence="2">GSE-TBD4-15B</strain>
    </source>
</reference>
<proteinExistence type="predicted"/>
<dbReference type="AlphaFoldDB" id="A0A951P7J5"/>
<gene>
    <name evidence="2" type="ORF">KME07_00285</name>
</gene>
<keyword evidence="1" id="KW-1133">Transmembrane helix</keyword>
<sequence length="183" mass="19220">MAIVDSKGRLFGKLNLLDLGAGLIMLMVVAGLFLLPGGTGSSVAQIGTTNKPVEMDVIVRGLTVSDPQTFVAGMQQQGKTNIIIRNQPAGEVQILGVKSLPRSVAVPQPDGSVKPMPDPRPELEYTVDMLITLKGEAQVLPDGAVLAGSKIKVGTPLELEGQTYRFNAPIVGVRILEAAQPSP</sequence>
<evidence type="ECO:0000313" key="2">
    <source>
        <dbReference type="EMBL" id="MBW4463865.1"/>
    </source>
</evidence>
<name>A0A951P7J5_9CYAN</name>
<reference evidence="2" key="2">
    <citation type="journal article" date="2022" name="Microbiol. Resour. Announc.">
        <title>Metagenome Sequencing to Explore Phylogenomics of Terrestrial Cyanobacteria.</title>
        <authorList>
            <person name="Ward R.D."/>
            <person name="Stajich J.E."/>
            <person name="Johansen J.R."/>
            <person name="Huntemann M."/>
            <person name="Clum A."/>
            <person name="Foster B."/>
            <person name="Foster B."/>
            <person name="Roux S."/>
            <person name="Palaniappan K."/>
            <person name="Varghese N."/>
            <person name="Mukherjee S."/>
            <person name="Reddy T.B.K."/>
            <person name="Daum C."/>
            <person name="Copeland A."/>
            <person name="Chen I.A."/>
            <person name="Ivanova N.N."/>
            <person name="Kyrpides N.C."/>
            <person name="Shapiro N."/>
            <person name="Eloe-Fadrosh E.A."/>
            <person name="Pietrasiak N."/>
        </authorList>
    </citation>
    <scope>NUCLEOTIDE SEQUENCE</scope>
    <source>
        <strain evidence="2">GSE-TBD4-15B</strain>
    </source>
</reference>
<protein>
    <submittedName>
        <fullName evidence="2">DUF4330 domain-containing protein</fullName>
    </submittedName>
</protein>
<dbReference type="EMBL" id="JAHHHV010000001">
    <property type="protein sequence ID" value="MBW4463865.1"/>
    <property type="molecule type" value="Genomic_DNA"/>
</dbReference>
<keyword evidence="1" id="KW-0812">Transmembrane</keyword>
<comment type="caution">
    <text evidence="2">The sequence shown here is derived from an EMBL/GenBank/DDBJ whole genome shotgun (WGS) entry which is preliminary data.</text>
</comment>
<dbReference type="Pfam" id="PF14221">
    <property type="entry name" value="DUF4330"/>
    <property type="match status" value="1"/>
</dbReference>
<dbReference type="Proteomes" id="UP000707356">
    <property type="component" value="Unassembled WGS sequence"/>
</dbReference>
<evidence type="ECO:0000313" key="3">
    <source>
        <dbReference type="Proteomes" id="UP000707356"/>
    </source>
</evidence>
<accession>A0A951P7J5</accession>